<evidence type="ECO:0000256" key="1">
    <source>
        <dbReference type="SAM" id="Coils"/>
    </source>
</evidence>
<dbReference type="SUPFAM" id="SSF158791">
    <property type="entry name" value="MgtE N-terminal domain-like"/>
    <property type="match status" value="2"/>
</dbReference>
<dbReference type="RefSeq" id="WP_188038530.1">
    <property type="nucleotide sequence ID" value="NZ_JACVHF010000001.1"/>
</dbReference>
<gene>
    <name evidence="3" type="ORF">H1S01_02680</name>
</gene>
<keyword evidence="1" id="KW-0175">Coiled coil</keyword>
<protein>
    <recommendedName>
        <fullName evidence="2">Magnesium transporter MgtE intracellular domain-containing protein</fullName>
    </recommendedName>
</protein>
<dbReference type="InterPro" id="IPR038076">
    <property type="entry name" value="MgtE_N_sf"/>
</dbReference>
<evidence type="ECO:0000313" key="4">
    <source>
        <dbReference type="Proteomes" id="UP000617402"/>
    </source>
</evidence>
<evidence type="ECO:0000313" key="3">
    <source>
        <dbReference type="EMBL" id="MBC9783417.1"/>
    </source>
</evidence>
<name>A0ABR7SZR3_HELCL</name>
<dbReference type="InterPro" id="IPR006668">
    <property type="entry name" value="Mg_transptr_MgtE_intracell_dom"/>
</dbReference>
<dbReference type="EMBL" id="JACVHF010000001">
    <property type="protein sequence ID" value="MBC9783417.1"/>
    <property type="molecule type" value="Genomic_DNA"/>
</dbReference>
<sequence>MPEKVDSREKQGMSNLKLFFILAVPVMLLAALAAAQTVGAIDITPYLRQIPVVGTMIPKSDPAKQGSQQTLEEARIAQLEAEKADLDAKLAEVQSKSTTPIAQDSQVLKEKADLEKQLTDIKNQIDKDNRVKLDTQKLAERLSAMKPASAAKIMENLPDDTVNSLLDQMDVDVAAKITAALDPVRAARLTMPTGGEDQEARRKADADLKRSQLSKANYQNIGKSLAAMKVEDAAAVIEQLPDDISVSILREMDQTATGKILSELASINPERAARLVALMGRTV</sequence>
<dbReference type="Proteomes" id="UP000617402">
    <property type="component" value="Unassembled WGS sequence"/>
</dbReference>
<dbReference type="SUPFAM" id="SSF90257">
    <property type="entry name" value="Myosin rod fragments"/>
    <property type="match status" value="1"/>
</dbReference>
<reference evidence="3 4" key="1">
    <citation type="submission" date="2020-07" db="EMBL/GenBank/DDBJ databases">
        <title>Draft whole-genome sequence of Heliobacterium chlorum DSM 3682, type strain.</title>
        <authorList>
            <person name="Kyndt J.A."/>
            <person name="Meyer T.E."/>
            <person name="Imhoff J.F."/>
        </authorList>
    </citation>
    <scope>NUCLEOTIDE SEQUENCE [LARGE SCALE GENOMIC DNA]</scope>
    <source>
        <strain evidence="3 4">DSM 3682</strain>
    </source>
</reference>
<dbReference type="Pfam" id="PF03448">
    <property type="entry name" value="MgtE_N"/>
    <property type="match status" value="1"/>
</dbReference>
<comment type="caution">
    <text evidence="3">The sequence shown here is derived from an EMBL/GenBank/DDBJ whole genome shotgun (WGS) entry which is preliminary data.</text>
</comment>
<feature type="coiled-coil region" evidence="1">
    <location>
        <begin position="69"/>
        <end position="131"/>
    </location>
</feature>
<organism evidence="3 4">
    <name type="scientific">Heliobacterium chlorum</name>
    <dbReference type="NCBI Taxonomy" id="2698"/>
    <lineage>
        <taxon>Bacteria</taxon>
        <taxon>Bacillati</taxon>
        <taxon>Bacillota</taxon>
        <taxon>Clostridia</taxon>
        <taxon>Eubacteriales</taxon>
        <taxon>Heliobacteriaceae</taxon>
        <taxon>Heliobacterium</taxon>
    </lineage>
</organism>
<accession>A0ABR7SZR3</accession>
<dbReference type="Gene3D" id="1.25.60.10">
    <property type="entry name" value="MgtE N-terminal domain-like"/>
    <property type="match status" value="1"/>
</dbReference>
<evidence type="ECO:0000259" key="2">
    <source>
        <dbReference type="Pfam" id="PF03448"/>
    </source>
</evidence>
<proteinExistence type="predicted"/>
<keyword evidence="4" id="KW-1185">Reference proteome</keyword>
<feature type="domain" description="Magnesium transporter MgtE intracellular" evidence="2">
    <location>
        <begin position="131"/>
        <end position="191"/>
    </location>
</feature>